<dbReference type="PANTHER" id="PTHR42852">
    <property type="entry name" value="THIOL:DISULFIDE INTERCHANGE PROTEIN DSBE"/>
    <property type="match status" value="1"/>
</dbReference>
<feature type="signal peptide" evidence="5">
    <location>
        <begin position="1"/>
        <end position="24"/>
    </location>
</feature>
<evidence type="ECO:0000256" key="4">
    <source>
        <dbReference type="ARBA" id="ARBA00023284"/>
    </source>
</evidence>
<evidence type="ECO:0000259" key="6">
    <source>
        <dbReference type="PROSITE" id="PS51352"/>
    </source>
</evidence>
<proteinExistence type="predicted"/>
<evidence type="ECO:0000256" key="1">
    <source>
        <dbReference type="ARBA" id="ARBA00004196"/>
    </source>
</evidence>
<dbReference type="PANTHER" id="PTHR42852:SF6">
    <property type="entry name" value="THIOL:DISULFIDE INTERCHANGE PROTEIN DSBE"/>
    <property type="match status" value="1"/>
</dbReference>
<keyword evidence="2" id="KW-0201">Cytochrome c-type biogenesis</keyword>
<gene>
    <name evidence="7" type="ORF">PZE19_20775</name>
</gene>
<keyword evidence="8" id="KW-1185">Reference proteome</keyword>
<comment type="subcellular location">
    <subcellularLocation>
        <location evidence="1">Cell envelope</location>
    </subcellularLocation>
</comment>
<dbReference type="CDD" id="cd02966">
    <property type="entry name" value="TlpA_like_family"/>
    <property type="match status" value="1"/>
</dbReference>
<name>A0ABT6FF61_9BACT</name>
<dbReference type="InterPro" id="IPR013766">
    <property type="entry name" value="Thioredoxin_domain"/>
</dbReference>
<dbReference type="InterPro" id="IPR036249">
    <property type="entry name" value="Thioredoxin-like_sf"/>
</dbReference>
<dbReference type="PROSITE" id="PS51352">
    <property type="entry name" value="THIOREDOXIN_2"/>
    <property type="match status" value="1"/>
</dbReference>
<dbReference type="InterPro" id="IPR050553">
    <property type="entry name" value="Thioredoxin_ResA/DsbE_sf"/>
</dbReference>
<keyword evidence="5" id="KW-0732">Signal</keyword>
<evidence type="ECO:0000256" key="2">
    <source>
        <dbReference type="ARBA" id="ARBA00022748"/>
    </source>
</evidence>
<evidence type="ECO:0000313" key="8">
    <source>
        <dbReference type="Proteomes" id="UP001216907"/>
    </source>
</evidence>
<sequence length="179" mass="19826">MIRTTALLTACLVAALAAQAPARAEDPETEAVSLRQLTWADFQKHLASNKDAKWIMVDAWATNCGPCKENFPHVVEMHRKYGPKGLAVISLSLDDIEDVKAVADAEKFLRDNKATFTNVLLKEESGVGFEKLNVGAIPAVFLFGPDGQEVMRFTWDDPNNQFTYDEVEKEVIKRLGASN</sequence>
<dbReference type="SUPFAM" id="SSF52833">
    <property type="entry name" value="Thioredoxin-like"/>
    <property type="match status" value="1"/>
</dbReference>
<comment type="caution">
    <text evidence="7">The sequence shown here is derived from an EMBL/GenBank/DDBJ whole genome shotgun (WGS) entry which is preliminary data.</text>
</comment>
<keyword evidence="3" id="KW-1015">Disulfide bond</keyword>
<evidence type="ECO:0000256" key="5">
    <source>
        <dbReference type="SAM" id="SignalP"/>
    </source>
</evidence>
<dbReference type="Gene3D" id="3.40.30.10">
    <property type="entry name" value="Glutaredoxin"/>
    <property type="match status" value="1"/>
</dbReference>
<reference evidence="7 8" key="1">
    <citation type="submission" date="2023-03" db="EMBL/GenBank/DDBJ databases">
        <title>Paludisphaera mucosa sp. nov. a novel planctomycete from northern fen.</title>
        <authorList>
            <person name="Ivanova A."/>
        </authorList>
    </citation>
    <scope>NUCLEOTIDE SEQUENCE [LARGE SCALE GENOMIC DNA]</scope>
    <source>
        <strain evidence="7 8">Pla2</strain>
    </source>
</reference>
<dbReference type="Pfam" id="PF00578">
    <property type="entry name" value="AhpC-TSA"/>
    <property type="match status" value="1"/>
</dbReference>
<dbReference type="Proteomes" id="UP001216907">
    <property type="component" value="Unassembled WGS sequence"/>
</dbReference>
<accession>A0ABT6FF61</accession>
<evidence type="ECO:0000256" key="3">
    <source>
        <dbReference type="ARBA" id="ARBA00023157"/>
    </source>
</evidence>
<keyword evidence="4" id="KW-0676">Redox-active center</keyword>
<feature type="chain" id="PRO_5046980791" evidence="5">
    <location>
        <begin position="25"/>
        <end position="179"/>
    </location>
</feature>
<protein>
    <submittedName>
        <fullName evidence="7">TlpA disulfide reductase family protein</fullName>
    </submittedName>
</protein>
<evidence type="ECO:0000313" key="7">
    <source>
        <dbReference type="EMBL" id="MDG3006213.1"/>
    </source>
</evidence>
<feature type="domain" description="Thioredoxin" evidence="6">
    <location>
        <begin position="14"/>
        <end position="177"/>
    </location>
</feature>
<dbReference type="InterPro" id="IPR000866">
    <property type="entry name" value="AhpC/TSA"/>
</dbReference>
<dbReference type="RefSeq" id="WP_277862513.1">
    <property type="nucleotide sequence ID" value="NZ_JARRAG010000002.1"/>
</dbReference>
<organism evidence="7 8">
    <name type="scientific">Paludisphaera mucosa</name>
    <dbReference type="NCBI Taxonomy" id="3030827"/>
    <lineage>
        <taxon>Bacteria</taxon>
        <taxon>Pseudomonadati</taxon>
        <taxon>Planctomycetota</taxon>
        <taxon>Planctomycetia</taxon>
        <taxon>Isosphaerales</taxon>
        <taxon>Isosphaeraceae</taxon>
        <taxon>Paludisphaera</taxon>
    </lineage>
</organism>
<dbReference type="EMBL" id="JARRAG010000002">
    <property type="protein sequence ID" value="MDG3006213.1"/>
    <property type="molecule type" value="Genomic_DNA"/>
</dbReference>